<evidence type="ECO:0000256" key="6">
    <source>
        <dbReference type="ARBA" id="ARBA00023098"/>
    </source>
</evidence>
<dbReference type="Gene3D" id="3.30.870.10">
    <property type="entry name" value="Endonuclease Chain A"/>
    <property type="match status" value="1"/>
</dbReference>
<feature type="domain" description="Phospholipase D-like" evidence="7">
    <location>
        <begin position="210"/>
        <end position="328"/>
    </location>
</feature>
<comment type="similarity">
    <text evidence="2">Belongs to the phospholipase D family.</text>
</comment>
<name>A0A9E4NNQ0_9GAMM</name>
<comment type="catalytic activity">
    <reaction evidence="1">
        <text>a 1,2-diacyl-sn-glycero-3-phosphocholine + H2O = a 1,2-diacyl-sn-glycero-3-phosphate + choline + H(+)</text>
        <dbReference type="Rhea" id="RHEA:14445"/>
        <dbReference type="ChEBI" id="CHEBI:15354"/>
        <dbReference type="ChEBI" id="CHEBI:15377"/>
        <dbReference type="ChEBI" id="CHEBI:15378"/>
        <dbReference type="ChEBI" id="CHEBI:57643"/>
        <dbReference type="ChEBI" id="CHEBI:58608"/>
        <dbReference type="EC" id="3.1.4.4"/>
    </reaction>
</comment>
<dbReference type="SUPFAM" id="SSF56024">
    <property type="entry name" value="Phospholipase D/nuclease"/>
    <property type="match status" value="1"/>
</dbReference>
<dbReference type="EC" id="3.1.4.4" evidence="3"/>
<evidence type="ECO:0000256" key="2">
    <source>
        <dbReference type="ARBA" id="ARBA00008664"/>
    </source>
</evidence>
<dbReference type="Pfam" id="PF13091">
    <property type="entry name" value="PLDc_2"/>
    <property type="match status" value="1"/>
</dbReference>
<dbReference type="GO" id="GO:0016042">
    <property type="term" value="P:lipid catabolic process"/>
    <property type="evidence" value="ECO:0007669"/>
    <property type="project" value="UniProtKB-KW"/>
</dbReference>
<dbReference type="PANTHER" id="PTHR43856">
    <property type="entry name" value="CARDIOLIPIN HYDROLASE"/>
    <property type="match status" value="1"/>
</dbReference>
<accession>A0A9E4NNQ0</accession>
<dbReference type="GO" id="GO:0016891">
    <property type="term" value="F:RNA endonuclease activity producing 5'-phosphomonoesters, hydrolytic mechanism"/>
    <property type="evidence" value="ECO:0007669"/>
    <property type="project" value="TreeGrafter"/>
</dbReference>
<proteinExistence type="inferred from homology"/>
<dbReference type="EMBL" id="JAEPCR010000141">
    <property type="protein sequence ID" value="MCG7980676.1"/>
    <property type="molecule type" value="Genomic_DNA"/>
</dbReference>
<evidence type="ECO:0000259" key="7">
    <source>
        <dbReference type="Pfam" id="PF13091"/>
    </source>
</evidence>
<evidence type="ECO:0000313" key="9">
    <source>
        <dbReference type="Proteomes" id="UP000886674"/>
    </source>
</evidence>
<evidence type="ECO:0000256" key="5">
    <source>
        <dbReference type="ARBA" id="ARBA00022963"/>
    </source>
</evidence>
<dbReference type="Proteomes" id="UP000886674">
    <property type="component" value="Unassembled WGS sequence"/>
</dbReference>
<keyword evidence="6" id="KW-0443">Lipid metabolism</keyword>
<protein>
    <recommendedName>
        <fullName evidence="3">phospholipase D</fullName>
        <ecNumber evidence="3">3.1.4.4</ecNumber>
    </recommendedName>
</protein>
<keyword evidence="5" id="KW-0442">Lipid degradation</keyword>
<dbReference type="InterPro" id="IPR025202">
    <property type="entry name" value="PLD-like_dom"/>
</dbReference>
<evidence type="ECO:0000256" key="1">
    <source>
        <dbReference type="ARBA" id="ARBA00000798"/>
    </source>
</evidence>
<dbReference type="InterPro" id="IPR051406">
    <property type="entry name" value="PLD_domain"/>
</dbReference>
<comment type="caution">
    <text evidence="8">The sequence shown here is derived from an EMBL/GenBank/DDBJ whole genome shotgun (WGS) entry which is preliminary data.</text>
</comment>
<reference evidence="8" key="1">
    <citation type="journal article" date="2021" name="Proc. Natl. Acad. Sci. U.S.A.">
        <title>Global biogeography of chemosynthetic symbionts reveals both localized and globally distributed symbiont groups. .</title>
        <authorList>
            <person name="Osvatic J.T."/>
            <person name="Wilkins L.G.E."/>
            <person name="Leibrecht L."/>
            <person name="Leray M."/>
            <person name="Zauner S."/>
            <person name="Polzin J."/>
            <person name="Camacho Y."/>
            <person name="Gros O."/>
            <person name="van Gils J.A."/>
            <person name="Eisen J.A."/>
            <person name="Petersen J.M."/>
            <person name="Yuen B."/>
        </authorList>
    </citation>
    <scope>NUCLEOTIDE SEQUENCE</scope>
    <source>
        <strain evidence="8">MAGclacostrist055</strain>
    </source>
</reference>
<organism evidence="8 9">
    <name type="scientific">Candidatus Thiodiazotropha taylori</name>
    <dbReference type="NCBI Taxonomy" id="2792791"/>
    <lineage>
        <taxon>Bacteria</taxon>
        <taxon>Pseudomonadati</taxon>
        <taxon>Pseudomonadota</taxon>
        <taxon>Gammaproteobacteria</taxon>
        <taxon>Chromatiales</taxon>
        <taxon>Sedimenticolaceae</taxon>
        <taxon>Candidatus Thiodiazotropha</taxon>
    </lineage>
</organism>
<sequence length="337" mass="38358">MDSLFSRIVELSEEVKEFPLGKCSPSDDPDKESAYVHAFLDIAKRFIGSLKRIDHDLLQSELKQINTDIRFITEAYALKADLINLIDLVEDITKNNTEVITTKPTLSQEMANKLLIEITENLASESANILPRICTNYGLNDGTIEEAFKSKRNYVAARTAHLSPDEVLVLSKRMAGKYENSNLDKLLSSIKNGQDLLNVVSQFDNIKNLLTQEISNSEFIIWVAVAWFTDRDLANILYSKVKQGVNIQIILNDDDINSVLLPKLKQYFETHTVPKGTILMHNKFCIFDLKKVVHGSYNWTNRAQYNDETVSLIENRAQAEVFAEQFLKLKLKSMKHA</sequence>
<dbReference type="CDD" id="cd09174">
    <property type="entry name" value="PLDc_Nuc_like_unchar2"/>
    <property type="match status" value="1"/>
</dbReference>
<evidence type="ECO:0000256" key="3">
    <source>
        <dbReference type="ARBA" id="ARBA00012027"/>
    </source>
</evidence>
<dbReference type="AlphaFoldDB" id="A0A9E4NNQ0"/>
<evidence type="ECO:0000313" key="8">
    <source>
        <dbReference type="EMBL" id="MCG7980676.1"/>
    </source>
</evidence>
<evidence type="ECO:0000256" key="4">
    <source>
        <dbReference type="ARBA" id="ARBA00022801"/>
    </source>
</evidence>
<dbReference type="PANTHER" id="PTHR43856:SF1">
    <property type="entry name" value="MITOCHONDRIAL CARDIOLIPIN HYDROLASE"/>
    <property type="match status" value="1"/>
</dbReference>
<dbReference type="GO" id="GO:0004630">
    <property type="term" value="F:phospholipase D activity"/>
    <property type="evidence" value="ECO:0007669"/>
    <property type="project" value="UniProtKB-EC"/>
</dbReference>
<keyword evidence="4" id="KW-0378">Hydrolase</keyword>
<gene>
    <name evidence="8" type="ORF">JAY77_21330</name>
</gene>